<dbReference type="PROSITE" id="PS51421">
    <property type="entry name" value="RAS"/>
    <property type="match status" value="1"/>
</dbReference>
<dbReference type="GO" id="GO:0003924">
    <property type="term" value="F:GTPase activity"/>
    <property type="evidence" value="ECO:0007669"/>
    <property type="project" value="InterPro"/>
</dbReference>
<keyword evidence="4" id="KW-0449">Lipoprotein</keyword>
<dbReference type="Proteomes" id="UP000290189">
    <property type="component" value="Unassembled WGS sequence"/>
</dbReference>
<dbReference type="PANTHER" id="PTHR47979">
    <property type="entry name" value="DRAB11-RELATED"/>
    <property type="match status" value="1"/>
</dbReference>
<evidence type="ECO:0000256" key="2">
    <source>
        <dbReference type="ARBA" id="ARBA00022741"/>
    </source>
</evidence>
<organism evidence="5 7">
    <name type="scientific">Plasmodiophora brassicae</name>
    <name type="common">Clubroot disease agent</name>
    <dbReference type="NCBI Taxonomy" id="37360"/>
    <lineage>
        <taxon>Eukaryota</taxon>
        <taxon>Sar</taxon>
        <taxon>Rhizaria</taxon>
        <taxon>Endomyxa</taxon>
        <taxon>Phytomyxea</taxon>
        <taxon>Plasmodiophorida</taxon>
        <taxon>Plasmodiophoridae</taxon>
        <taxon>Plasmodiophora</taxon>
    </lineage>
</organism>
<accession>A0A0G4IJH5</accession>
<evidence type="ECO:0000313" key="7">
    <source>
        <dbReference type="Proteomes" id="UP000039324"/>
    </source>
</evidence>
<name>A0A0G4IJH5_PLABS</name>
<dbReference type="OrthoDB" id="9989112at2759"/>
<dbReference type="SMART" id="SM00174">
    <property type="entry name" value="RHO"/>
    <property type="match status" value="1"/>
</dbReference>
<keyword evidence="2" id="KW-0547">Nucleotide-binding</keyword>
<proteinExistence type="inferred from homology"/>
<dbReference type="NCBIfam" id="TIGR00231">
    <property type="entry name" value="small_GTP"/>
    <property type="match status" value="1"/>
</dbReference>
<dbReference type="PROSITE" id="PS51419">
    <property type="entry name" value="RAB"/>
    <property type="match status" value="1"/>
</dbReference>
<dbReference type="SMART" id="SM00175">
    <property type="entry name" value="RAB"/>
    <property type="match status" value="1"/>
</dbReference>
<dbReference type="EMBL" id="CDSF01000018">
    <property type="protein sequence ID" value="CEO95391.1"/>
    <property type="molecule type" value="Genomic_DNA"/>
</dbReference>
<dbReference type="OMA" id="FGHCERW"/>
<dbReference type="InterPro" id="IPR005225">
    <property type="entry name" value="Small_GTP-bd"/>
</dbReference>
<dbReference type="GO" id="GO:0005525">
    <property type="term" value="F:GTP binding"/>
    <property type="evidence" value="ECO:0007669"/>
    <property type="project" value="UniProtKB-KW"/>
</dbReference>
<dbReference type="STRING" id="37360.A0A0G4IJH5"/>
<gene>
    <name evidence="5" type="ORF">PBRA_009658</name>
    <name evidence="6" type="ORF">PLBR_LOCUS8992</name>
</gene>
<evidence type="ECO:0000256" key="3">
    <source>
        <dbReference type="ARBA" id="ARBA00023134"/>
    </source>
</evidence>
<dbReference type="Proteomes" id="UP000039324">
    <property type="component" value="Unassembled WGS sequence"/>
</dbReference>
<dbReference type="Gene3D" id="3.40.50.300">
    <property type="entry name" value="P-loop containing nucleotide triphosphate hydrolases"/>
    <property type="match status" value="1"/>
</dbReference>
<sequence length="218" mass="23781">MASGAPSDASPTTSSAPTVFYEKLYKLVVVGDSGVGKTNIINRFCRGKFVHEEKSTIGVEFATKILDMDDGRRVKAQIWDTAGQERYRAITSAYYRGSLGALLVFSITDRESFKNVPRWLKELRDHTGPELVVILVGTKADLTAGRVVTRDEALALKFPYFEVSAKSGDNVTEAVTRLVKDVHAIHHSRSGTGTSPGGKVRVHIQDPHAASASRSRCC</sequence>
<dbReference type="FunFam" id="3.40.50.300:FF:001129">
    <property type="entry name" value="ras-related protein Rab-44 isoform X2"/>
    <property type="match status" value="1"/>
</dbReference>
<evidence type="ECO:0000256" key="1">
    <source>
        <dbReference type="ARBA" id="ARBA00006270"/>
    </source>
</evidence>
<keyword evidence="3" id="KW-0342">GTP-binding</keyword>
<dbReference type="SMART" id="SM00176">
    <property type="entry name" value="RAN"/>
    <property type="match status" value="1"/>
</dbReference>
<keyword evidence="7" id="KW-1185">Reference proteome</keyword>
<dbReference type="InterPro" id="IPR001806">
    <property type="entry name" value="Small_GTPase"/>
</dbReference>
<dbReference type="EMBL" id="OVEO01000019">
    <property type="protein sequence ID" value="SPR01777.1"/>
    <property type="molecule type" value="Genomic_DNA"/>
</dbReference>
<dbReference type="Pfam" id="PF00071">
    <property type="entry name" value="Ras"/>
    <property type="match status" value="1"/>
</dbReference>
<dbReference type="PROSITE" id="PS51420">
    <property type="entry name" value="RHO"/>
    <property type="match status" value="1"/>
</dbReference>
<dbReference type="SUPFAM" id="SSF52540">
    <property type="entry name" value="P-loop containing nucleoside triphosphate hydrolases"/>
    <property type="match status" value="1"/>
</dbReference>
<dbReference type="InterPro" id="IPR050209">
    <property type="entry name" value="Rab_GTPases_membrane_traffic"/>
</dbReference>
<evidence type="ECO:0000313" key="5">
    <source>
        <dbReference type="EMBL" id="CEO95391.1"/>
    </source>
</evidence>
<dbReference type="SMART" id="SM00173">
    <property type="entry name" value="RAS"/>
    <property type="match status" value="1"/>
</dbReference>
<keyword evidence="6" id="KW-0496">Mitochondrion</keyword>
<protein>
    <submittedName>
        <fullName evidence="5">Uncharacterized protein</fullName>
    </submittedName>
</protein>
<comment type="similarity">
    <text evidence="1">Belongs to the small GTPase superfamily. Rab family.</text>
</comment>
<evidence type="ECO:0000313" key="6">
    <source>
        <dbReference type="EMBL" id="SPR01777.1"/>
    </source>
</evidence>
<geneLocation type="mitochondrion" evidence="6"/>
<reference evidence="5 7" key="1">
    <citation type="submission" date="2015-02" db="EMBL/GenBank/DDBJ databases">
        <authorList>
            <person name="Chooi Y.-H."/>
        </authorList>
    </citation>
    <scope>NUCLEOTIDE SEQUENCE [LARGE SCALE GENOMIC DNA]</scope>
    <source>
        <strain evidence="5">E3</strain>
    </source>
</reference>
<dbReference type="PRINTS" id="PR00449">
    <property type="entry name" value="RASTRNSFRMNG"/>
</dbReference>
<reference evidence="6 8" key="2">
    <citation type="submission" date="2018-03" db="EMBL/GenBank/DDBJ databases">
        <authorList>
            <person name="Fogelqvist J."/>
        </authorList>
    </citation>
    <scope>NUCLEOTIDE SEQUENCE [LARGE SCALE GENOMIC DNA]</scope>
</reference>
<evidence type="ECO:0000256" key="4">
    <source>
        <dbReference type="ARBA" id="ARBA00023288"/>
    </source>
</evidence>
<evidence type="ECO:0000313" key="8">
    <source>
        <dbReference type="Proteomes" id="UP000290189"/>
    </source>
</evidence>
<dbReference type="InterPro" id="IPR027417">
    <property type="entry name" value="P-loop_NTPase"/>
</dbReference>
<dbReference type="AlphaFoldDB" id="A0A0G4IJH5"/>